<feature type="non-terminal residue" evidence="1">
    <location>
        <position position="1"/>
    </location>
</feature>
<protein>
    <submittedName>
        <fullName evidence="1">11489_t:CDS:1</fullName>
    </submittedName>
</protein>
<sequence>FDLAFYLDSVGTSNKGLNMIVSLGVTTTTRSVDRKKILDLHNEYVERLFQNI</sequence>
<keyword evidence="2" id="KW-1185">Reference proteome</keyword>
<organism evidence="1 2">
    <name type="scientific">Gigaspora margarita</name>
    <dbReference type="NCBI Taxonomy" id="4874"/>
    <lineage>
        <taxon>Eukaryota</taxon>
        <taxon>Fungi</taxon>
        <taxon>Fungi incertae sedis</taxon>
        <taxon>Mucoromycota</taxon>
        <taxon>Glomeromycotina</taxon>
        <taxon>Glomeromycetes</taxon>
        <taxon>Diversisporales</taxon>
        <taxon>Gigasporaceae</taxon>
        <taxon>Gigaspora</taxon>
    </lineage>
</organism>
<proteinExistence type="predicted"/>
<gene>
    <name evidence="1" type="ORF">GMARGA_LOCUS32992</name>
</gene>
<dbReference type="EMBL" id="CAJVQB010053386">
    <property type="protein sequence ID" value="CAG8836349.1"/>
    <property type="molecule type" value="Genomic_DNA"/>
</dbReference>
<name>A0ABN7WMX2_GIGMA</name>
<reference evidence="1 2" key="1">
    <citation type="submission" date="2021-06" db="EMBL/GenBank/DDBJ databases">
        <authorList>
            <person name="Kallberg Y."/>
            <person name="Tangrot J."/>
            <person name="Rosling A."/>
        </authorList>
    </citation>
    <scope>NUCLEOTIDE SEQUENCE [LARGE SCALE GENOMIC DNA]</scope>
    <source>
        <strain evidence="1 2">120-4 pot B 10/14</strain>
    </source>
</reference>
<comment type="caution">
    <text evidence="1">The sequence shown here is derived from an EMBL/GenBank/DDBJ whole genome shotgun (WGS) entry which is preliminary data.</text>
</comment>
<evidence type="ECO:0000313" key="1">
    <source>
        <dbReference type="EMBL" id="CAG8836349.1"/>
    </source>
</evidence>
<dbReference type="Proteomes" id="UP000789901">
    <property type="component" value="Unassembled WGS sequence"/>
</dbReference>
<evidence type="ECO:0000313" key="2">
    <source>
        <dbReference type="Proteomes" id="UP000789901"/>
    </source>
</evidence>
<accession>A0ABN7WMX2</accession>